<keyword evidence="3 5" id="KW-0863">Zinc-finger</keyword>
<feature type="domain" description="C2H2-type" evidence="7">
    <location>
        <begin position="423"/>
        <end position="452"/>
    </location>
</feature>
<keyword evidence="2" id="KW-0677">Repeat</keyword>
<dbReference type="SMART" id="SM00355">
    <property type="entry name" value="ZnF_C2H2"/>
    <property type="match status" value="10"/>
</dbReference>
<dbReference type="FunFam" id="3.30.160.60:FF:000257">
    <property type="entry name" value="ZXD family zinc finger C"/>
    <property type="match status" value="3"/>
</dbReference>
<dbReference type="Proteomes" id="UP000314981">
    <property type="component" value="Chromosome 22"/>
</dbReference>
<feature type="domain" description="C2H2-type" evidence="7">
    <location>
        <begin position="303"/>
        <end position="330"/>
    </location>
</feature>
<feature type="compositionally biased region" description="Basic and acidic residues" evidence="6">
    <location>
        <begin position="832"/>
        <end position="843"/>
    </location>
</feature>
<feature type="domain" description="C2H2-type" evidence="7">
    <location>
        <begin position="363"/>
        <end position="392"/>
    </location>
</feature>
<evidence type="ECO:0000256" key="5">
    <source>
        <dbReference type="PROSITE-ProRule" id="PRU00042"/>
    </source>
</evidence>
<feature type="domain" description="C2H2-type" evidence="7">
    <location>
        <begin position="332"/>
        <end position="361"/>
    </location>
</feature>
<feature type="domain" description="C2H2-type" evidence="7">
    <location>
        <begin position="393"/>
        <end position="422"/>
    </location>
</feature>
<evidence type="ECO:0000256" key="6">
    <source>
        <dbReference type="SAM" id="MobiDB-lite"/>
    </source>
</evidence>
<protein>
    <recommendedName>
        <fullName evidence="7">C2H2-type domain-containing protein</fullName>
    </recommendedName>
</protein>
<reference evidence="8" key="3">
    <citation type="submission" date="2025-09" db="UniProtKB">
        <authorList>
            <consortium name="Ensembl"/>
        </authorList>
    </citation>
    <scope>IDENTIFICATION</scope>
</reference>
<feature type="region of interest" description="Disordered" evidence="6">
    <location>
        <begin position="742"/>
        <end position="791"/>
    </location>
</feature>
<dbReference type="InterPro" id="IPR036236">
    <property type="entry name" value="Znf_C2H2_sf"/>
</dbReference>
<feature type="compositionally biased region" description="Low complexity" evidence="6">
    <location>
        <begin position="101"/>
        <end position="110"/>
    </location>
</feature>
<evidence type="ECO:0000313" key="9">
    <source>
        <dbReference type="Proteomes" id="UP000314981"/>
    </source>
</evidence>
<dbReference type="PROSITE" id="PS50157">
    <property type="entry name" value="ZINC_FINGER_C2H2_2"/>
    <property type="match status" value="9"/>
</dbReference>
<reference evidence="8" key="2">
    <citation type="submission" date="2025-08" db="UniProtKB">
        <authorList>
            <consortium name="Ensembl"/>
        </authorList>
    </citation>
    <scope>IDENTIFICATION</scope>
</reference>
<dbReference type="Gene3D" id="3.30.160.60">
    <property type="entry name" value="Classic Zinc Finger"/>
    <property type="match status" value="8"/>
</dbReference>
<dbReference type="InterPro" id="IPR013087">
    <property type="entry name" value="Znf_C2H2_type"/>
</dbReference>
<sequence length="932" mass="98813">MRTWGAPPRAWALTSLRRARRRARRPACVALGGCACGAVLPARRWLDAPRPKMDAPALHASAAPDALGPQLGGVPARPRRAPGPARRRLLLLREPEGGARGPRCGEAGPPAAGGGDSLVVLLDVARGAAAAPGRREPEPEPRAASSPAGRPAQAPGAAPLGGPGAAGPQDLLVRLERGVLALAAPSRGPPPGQEAGSPAEARRAPAGPGYRCPEPQCALAFAKKHQLQVHLLTHGSGQGRRPFKCPLDGCGWAFTTSYKLKRHLQSHDKLRPFGCPVGGCGKKFTTVYNLKAHMKAHEQESLFKCEVCAERFPTHAKLSSHQRSHFEPERPYKCDFPGCEKTFITVSALFSHNRAHFREQELFSCSFPGCSKQYDKACRLKIHLRSHTGERPFICDSDSCGWTFTSMSKLLRHKRKHDDDRRFPCPVEGCGKSFTRAEHLKGHSVTHLGTKPFACPVEGCCARFSARSSLYIHAKKHLQDVAAPKSRCPVSSCDRLFASKHSMKAHVLRQHRRPPDFFPPLGAPSSLTPGGDPDSPGQGEFSHVDLAVLFSDPPADGSAAPGAPDAVLGAGILTVDVTPAGASLGGDLPAGQASFGPMDPLVLVAHGNVPPGPDSPLVLGTAAVGFQQGSLTADDVAAMGTGALGCLVAVPVKNLDQDPHALTPSGPREASSTLEPLVPIKVEPDSPPRAQPGWQQEPGEGASRPAESSPTEQCSPRRDTGLAAGTGGFYLLCDWGRPGVWEPGRRTERGPQEGGGSARTDSQSVHRAKEKRQRGSGSRAGATGESSPSPGDGDVCAGLGAWLWGSLAVPGALPCVQVQLLQVRACATQTQRDGHTDTHPETRTHRHRQHPTRPSCRAPVSTLPGQDLGSRIWRDAGTFSLAFWGWQGMGRGEASTPRTRSSDTRHVFAKRLCPRLWASGLSRAVGARRAGS</sequence>
<feature type="domain" description="C2H2-type" evidence="7">
    <location>
        <begin position="273"/>
        <end position="302"/>
    </location>
</feature>
<dbReference type="GO" id="GO:0006357">
    <property type="term" value="P:regulation of transcription by RNA polymerase II"/>
    <property type="evidence" value="ECO:0007669"/>
    <property type="project" value="TreeGrafter"/>
</dbReference>
<dbReference type="GO" id="GO:0003712">
    <property type="term" value="F:transcription coregulator activity"/>
    <property type="evidence" value="ECO:0007669"/>
    <property type="project" value="TreeGrafter"/>
</dbReference>
<dbReference type="GO" id="GO:0005634">
    <property type="term" value="C:nucleus"/>
    <property type="evidence" value="ECO:0007669"/>
    <property type="project" value="TreeGrafter"/>
</dbReference>
<accession>A0A4W2BQP9</accession>
<organism evidence="8 9">
    <name type="scientific">Bos indicus x Bos taurus</name>
    <name type="common">Hybrid cattle</name>
    <dbReference type="NCBI Taxonomy" id="30522"/>
    <lineage>
        <taxon>Eukaryota</taxon>
        <taxon>Metazoa</taxon>
        <taxon>Chordata</taxon>
        <taxon>Craniata</taxon>
        <taxon>Vertebrata</taxon>
        <taxon>Euteleostomi</taxon>
        <taxon>Mammalia</taxon>
        <taxon>Eutheria</taxon>
        <taxon>Laurasiatheria</taxon>
        <taxon>Artiodactyla</taxon>
        <taxon>Ruminantia</taxon>
        <taxon>Pecora</taxon>
        <taxon>Bovidae</taxon>
        <taxon>Bovinae</taxon>
        <taxon>Bos</taxon>
    </lineage>
</organism>
<dbReference type="InterPro" id="IPR051061">
    <property type="entry name" value="Zinc_finger_trans_reg"/>
</dbReference>
<feature type="region of interest" description="Disordered" evidence="6">
    <location>
        <begin position="829"/>
        <end position="863"/>
    </location>
</feature>
<proteinExistence type="predicted"/>
<dbReference type="OMA" id="HRPCVDP"/>
<evidence type="ECO:0000313" key="8">
    <source>
        <dbReference type="Ensembl" id="ENSBIXP00000002338.1"/>
    </source>
</evidence>
<dbReference type="FunFam" id="3.30.160.60:FF:000543">
    <property type="entry name" value="Zinc finger protein 384 like"/>
    <property type="match status" value="1"/>
</dbReference>
<feature type="region of interest" description="Disordered" evidence="6">
    <location>
        <begin position="182"/>
        <end position="208"/>
    </location>
</feature>
<dbReference type="PROSITE" id="PS00028">
    <property type="entry name" value="ZINC_FINGER_C2H2_1"/>
    <property type="match status" value="10"/>
</dbReference>
<dbReference type="SUPFAM" id="SSF57667">
    <property type="entry name" value="beta-beta-alpha zinc fingers"/>
    <property type="match status" value="5"/>
</dbReference>
<evidence type="ECO:0000259" key="7">
    <source>
        <dbReference type="PROSITE" id="PS50157"/>
    </source>
</evidence>
<dbReference type="FunFam" id="3.30.160.60:FF:001192">
    <property type="entry name" value="ZXD family zinc finger C"/>
    <property type="match status" value="1"/>
</dbReference>
<feature type="domain" description="C2H2-type" evidence="7">
    <location>
        <begin position="453"/>
        <end position="482"/>
    </location>
</feature>
<reference evidence="8 9" key="1">
    <citation type="submission" date="2018-11" db="EMBL/GenBank/DDBJ databases">
        <title>Haplotype-resolved cattle genomes.</title>
        <authorList>
            <person name="Low W.Y."/>
            <person name="Tearle R."/>
            <person name="Bickhart D.M."/>
            <person name="Rosen B.D."/>
            <person name="Koren S."/>
            <person name="Rhie A."/>
            <person name="Hiendleder S."/>
            <person name="Phillippy A.M."/>
            <person name="Smith T.P.L."/>
            <person name="Williams J.L."/>
        </authorList>
    </citation>
    <scope>NUCLEOTIDE SEQUENCE [LARGE SCALE GENOMIC DNA]</scope>
</reference>
<keyword evidence="4" id="KW-0862">Zinc</keyword>
<feature type="region of interest" description="Disordered" evidence="6">
    <location>
        <begin position="128"/>
        <end position="168"/>
    </location>
</feature>
<name>A0A4W2BQP9_BOBOX</name>
<dbReference type="STRING" id="30522.A0A4W2BQP9"/>
<dbReference type="FunFam" id="3.30.160.60:FF:000125">
    <property type="entry name" value="Putative zinc finger protein 143"/>
    <property type="match status" value="1"/>
</dbReference>
<dbReference type="PANTHER" id="PTHR46179:SF5">
    <property type="entry name" value="ZINC FINGER PROTEIN ZXDC"/>
    <property type="match status" value="1"/>
</dbReference>
<feature type="compositionally biased region" description="Basic residues" evidence="6">
    <location>
        <begin position="77"/>
        <end position="90"/>
    </location>
</feature>
<feature type="region of interest" description="Disordered" evidence="6">
    <location>
        <begin position="62"/>
        <end position="116"/>
    </location>
</feature>
<dbReference type="AlphaFoldDB" id="A0A4W2BQP9"/>
<evidence type="ECO:0000256" key="4">
    <source>
        <dbReference type="ARBA" id="ARBA00022833"/>
    </source>
</evidence>
<feature type="domain" description="C2H2-type" evidence="7">
    <location>
        <begin position="210"/>
        <end position="239"/>
    </location>
</feature>
<evidence type="ECO:0000256" key="1">
    <source>
        <dbReference type="ARBA" id="ARBA00022723"/>
    </source>
</evidence>
<feature type="region of interest" description="Disordered" evidence="6">
    <location>
        <begin position="658"/>
        <end position="721"/>
    </location>
</feature>
<dbReference type="GO" id="GO:0008270">
    <property type="term" value="F:zinc ion binding"/>
    <property type="evidence" value="ECO:0007669"/>
    <property type="project" value="UniProtKB-KW"/>
</dbReference>
<dbReference type="Pfam" id="PF00096">
    <property type="entry name" value="zf-C2H2"/>
    <property type="match status" value="5"/>
</dbReference>
<feature type="compositionally biased region" description="Low complexity" evidence="6">
    <location>
        <begin position="195"/>
        <end position="208"/>
    </location>
</feature>
<dbReference type="PANTHER" id="PTHR46179">
    <property type="entry name" value="ZINC FINGER PROTEIN"/>
    <property type="match status" value="1"/>
</dbReference>
<feature type="compositionally biased region" description="Low complexity" evidence="6">
    <location>
        <begin position="142"/>
        <end position="158"/>
    </location>
</feature>
<evidence type="ECO:0000256" key="2">
    <source>
        <dbReference type="ARBA" id="ARBA00022737"/>
    </source>
</evidence>
<keyword evidence="1" id="KW-0479">Metal-binding</keyword>
<keyword evidence="9" id="KW-1185">Reference proteome</keyword>
<dbReference type="Ensembl" id="ENSBIXT00000012103.1">
    <property type="protein sequence ID" value="ENSBIXP00000002338.1"/>
    <property type="gene ID" value="ENSBIXG00000008825.1"/>
</dbReference>
<dbReference type="FunFam" id="3.30.160.60:FF:000872">
    <property type="entry name" value="zinc finger X-linked protein ZXDB"/>
    <property type="match status" value="1"/>
</dbReference>
<evidence type="ECO:0000256" key="3">
    <source>
        <dbReference type="ARBA" id="ARBA00022771"/>
    </source>
</evidence>
<feature type="region of interest" description="Disordered" evidence="6">
    <location>
        <begin position="514"/>
        <end position="539"/>
    </location>
</feature>
<feature type="domain" description="C2H2-type" evidence="7">
    <location>
        <begin position="243"/>
        <end position="272"/>
    </location>
</feature>